<keyword evidence="3" id="KW-1185">Reference proteome</keyword>
<proteinExistence type="predicted"/>
<name>A0AAN7G593_QUERU</name>
<dbReference type="PANTHER" id="PTHR35735">
    <property type="entry name" value="PROTEIN NIM1-INTERACTING 2"/>
    <property type="match status" value="1"/>
</dbReference>
<evidence type="ECO:0000256" key="1">
    <source>
        <dbReference type="SAM" id="MobiDB-lite"/>
    </source>
</evidence>
<gene>
    <name evidence="2" type="ORF">RGQ29_000254</name>
</gene>
<organism evidence="2 3">
    <name type="scientific">Quercus rubra</name>
    <name type="common">Northern red oak</name>
    <name type="synonym">Quercus borealis</name>
    <dbReference type="NCBI Taxonomy" id="3512"/>
    <lineage>
        <taxon>Eukaryota</taxon>
        <taxon>Viridiplantae</taxon>
        <taxon>Streptophyta</taxon>
        <taxon>Embryophyta</taxon>
        <taxon>Tracheophyta</taxon>
        <taxon>Spermatophyta</taxon>
        <taxon>Magnoliopsida</taxon>
        <taxon>eudicotyledons</taxon>
        <taxon>Gunneridae</taxon>
        <taxon>Pentapetalae</taxon>
        <taxon>rosids</taxon>
        <taxon>fabids</taxon>
        <taxon>Fagales</taxon>
        <taxon>Fagaceae</taxon>
        <taxon>Quercus</taxon>
    </lineage>
</organism>
<feature type="region of interest" description="Disordered" evidence="1">
    <location>
        <begin position="1"/>
        <end position="37"/>
    </location>
</feature>
<feature type="compositionally biased region" description="Basic and acidic residues" evidence="1">
    <location>
        <begin position="1"/>
        <end position="12"/>
    </location>
</feature>
<dbReference type="PANTHER" id="PTHR35735:SF8">
    <property type="entry name" value="PROTEIN NIM1-INTERACTING 2"/>
    <property type="match status" value="1"/>
</dbReference>
<sequence>MMAAEERKEKRTLAVAAEDDAVSGKQQKKARGGGGDVESVTEAEVDEFFAILRRIHVAVSYFKKNNDRRIKEEEGSRLRAILEGESKEEENENVEENLVLDLNAVPAPE</sequence>
<dbReference type="InterPro" id="IPR034577">
    <property type="entry name" value="NIMIN-2"/>
</dbReference>
<accession>A0AAN7G593</accession>
<feature type="compositionally biased region" description="Acidic residues" evidence="1">
    <location>
        <begin position="86"/>
        <end position="95"/>
    </location>
</feature>
<feature type="region of interest" description="Disordered" evidence="1">
    <location>
        <begin position="84"/>
        <end position="109"/>
    </location>
</feature>
<dbReference type="EMBL" id="JAXUIC010000001">
    <property type="protein sequence ID" value="KAK4605898.1"/>
    <property type="molecule type" value="Genomic_DNA"/>
</dbReference>
<evidence type="ECO:0000313" key="3">
    <source>
        <dbReference type="Proteomes" id="UP001324115"/>
    </source>
</evidence>
<dbReference type="GO" id="GO:0010112">
    <property type="term" value="P:regulation of systemic acquired resistance"/>
    <property type="evidence" value="ECO:0007669"/>
    <property type="project" value="InterPro"/>
</dbReference>
<dbReference type="Proteomes" id="UP001324115">
    <property type="component" value="Unassembled WGS sequence"/>
</dbReference>
<evidence type="ECO:0008006" key="4">
    <source>
        <dbReference type="Google" id="ProtNLM"/>
    </source>
</evidence>
<dbReference type="AlphaFoldDB" id="A0AAN7G593"/>
<comment type="caution">
    <text evidence="2">The sequence shown here is derived from an EMBL/GenBank/DDBJ whole genome shotgun (WGS) entry which is preliminary data.</text>
</comment>
<reference evidence="2 3" key="1">
    <citation type="journal article" date="2023" name="G3 (Bethesda)">
        <title>A haplotype-resolved chromosome-scale genome for Quercus rubra L. provides insights into the genetics of adaptive traits for red oak species.</title>
        <authorList>
            <person name="Kapoor B."/>
            <person name="Jenkins J."/>
            <person name="Schmutz J."/>
            <person name="Zhebentyayeva T."/>
            <person name="Kuelheim C."/>
            <person name="Coggeshall M."/>
            <person name="Heim C."/>
            <person name="Lasky J.R."/>
            <person name="Leites L."/>
            <person name="Islam-Faridi N."/>
            <person name="Romero-Severson J."/>
            <person name="DeLeo V.L."/>
            <person name="Lucas S.M."/>
            <person name="Lazic D."/>
            <person name="Gailing O."/>
            <person name="Carlson J."/>
            <person name="Staton M."/>
        </authorList>
    </citation>
    <scope>NUCLEOTIDE SEQUENCE [LARGE SCALE GENOMIC DNA]</scope>
    <source>
        <strain evidence="2">Pseudo-F2</strain>
    </source>
</reference>
<protein>
    <recommendedName>
        <fullName evidence="4">Protein NIM1-INTERACTING 2</fullName>
    </recommendedName>
</protein>
<evidence type="ECO:0000313" key="2">
    <source>
        <dbReference type="EMBL" id="KAK4605898.1"/>
    </source>
</evidence>